<accession>A0ABQ6BEG2</accession>
<sequence length="62" mass="7416">MKDELEKIDPLKKIEQAIKRPLREGERARIGGLVLADQWPRDRRKRRRAWRKALKEAQADKP</sequence>
<proteinExistence type="predicted"/>
<evidence type="ECO:0000313" key="2">
    <source>
        <dbReference type="Proteomes" id="UP001156905"/>
    </source>
</evidence>
<organism evidence="1 2">
    <name type="scientific">Bradyrhizobium iriomotense</name>
    <dbReference type="NCBI Taxonomy" id="441950"/>
    <lineage>
        <taxon>Bacteria</taxon>
        <taxon>Pseudomonadati</taxon>
        <taxon>Pseudomonadota</taxon>
        <taxon>Alphaproteobacteria</taxon>
        <taxon>Hyphomicrobiales</taxon>
        <taxon>Nitrobacteraceae</taxon>
        <taxon>Bradyrhizobium</taxon>
    </lineage>
</organism>
<protein>
    <submittedName>
        <fullName evidence="1">Uncharacterized protein</fullName>
    </submittedName>
</protein>
<dbReference type="EMBL" id="BSOW01000045">
    <property type="protein sequence ID" value="GLR91330.1"/>
    <property type="molecule type" value="Genomic_DNA"/>
</dbReference>
<name>A0ABQ6BEG2_9BRAD</name>
<dbReference type="Proteomes" id="UP001156905">
    <property type="component" value="Unassembled WGS sequence"/>
</dbReference>
<gene>
    <name evidence="1" type="ORF">GCM10007857_80470</name>
</gene>
<reference evidence="2" key="1">
    <citation type="journal article" date="2019" name="Int. J. Syst. Evol. Microbiol.">
        <title>The Global Catalogue of Microorganisms (GCM) 10K type strain sequencing project: providing services to taxonomists for standard genome sequencing and annotation.</title>
        <authorList>
            <consortium name="The Broad Institute Genomics Platform"/>
            <consortium name="The Broad Institute Genome Sequencing Center for Infectious Disease"/>
            <person name="Wu L."/>
            <person name="Ma J."/>
        </authorList>
    </citation>
    <scope>NUCLEOTIDE SEQUENCE [LARGE SCALE GENOMIC DNA]</scope>
    <source>
        <strain evidence="2">NBRC 102520</strain>
    </source>
</reference>
<comment type="caution">
    <text evidence="1">The sequence shown here is derived from an EMBL/GenBank/DDBJ whole genome shotgun (WGS) entry which is preliminary data.</text>
</comment>
<keyword evidence="2" id="KW-1185">Reference proteome</keyword>
<evidence type="ECO:0000313" key="1">
    <source>
        <dbReference type="EMBL" id="GLR91330.1"/>
    </source>
</evidence>